<dbReference type="GO" id="GO:0005634">
    <property type="term" value="C:nucleus"/>
    <property type="evidence" value="ECO:0007669"/>
    <property type="project" value="TreeGrafter"/>
</dbReference>
<evidence type="ECO:0000313" key="5">
    <source>
        <dbReference type="Proteomes" id="UP000603453"/>
    </source>
</evidence>
<dbReference type="Proteomes" id="UP000603453">
    <property type="component" value="Unassembled WGS sequence"/>
</dbReference>
<dbReference type="Gene3D" id="1.25.10.10">
    <property type="entry name" value="Leucine-rich Repeat Variant"/>
    <property type="match status" value="2"/>
</dbReference>
<dbReference type="InterPro" id="IPR011989">
    <property type="entry name" value="ARM-like"/>
</dbReference>
<accession>A0A8H7RFH8</accession>
<dbReference type="GO" id="GO:0006974">
    <property type="term" value="P:DNA damage response"/>
    <property type="evidence" value="ECO:0007669"/>
    <property type="project" value="InterPro"/>
</dbReference>
<proteinExistence type="inferred from homology"/>
<evidence type="ECO:0000256" key="3">
    <source>
        <dbReference type="ARBA" id="ARBA00061308"/>
    </source>
</evidence>
<dbReference type="InterPro" id="IPR016024">
    <property type="entry name" value="ARM-type_fold"/>
</dbReference>
<dbReference type="InterPro" id="IPR038904">
    <property type="entry name" value="BRAT1"/>
</dbReference>
<dbReference type="EMBL" id="JAEPRD010000018">
    <property type="protein sequence ID" value="KAG2208681.1"/>
    <property type="molecule type" value="Genomic_DNA"/>
</dbReference>
<organism evidence="4 5">
    <name type="scientific">Mucor saturninus</name>
    <dbReference type="NCBI Taxonomy" id="64648"/>
    <lineage>
        <taxon>Eukaryota</taxon>
        <taxon>Fungi</taxon>
        <taxon>Fungi incertae sedis</taxon>
        <taxon>Mucoromycota</taxon>
        <taxon>Mucoromycotina</taxon>
        <taxon>Mucoromycetes</taxon>
        <taxon>Mucorales</taxon>
        <taxon>Mucorineae</taxon>
        <taxon>Mucoraceae</taxon>
        <taxon>Mucor</taxon>
    </lineage>
</organism>
<gene>
    <name evidence="4" type="ORF">INT47_007780</name>
</gene>
<evidence type="ECO:0000256" key="1">
    <source>
        <dbReference type="ARBA" id="ARBA00004496"/>
    </source>
</evidence>
<comment type="similarity">
    <text evidence="3">Belongs to the BRAT1 family.</text>
</comment>
<reference evidence="4" key="1">
    <citation type="submission" date="2020-12" db="EMBL/GenBank/DDBJ databases">
        <title>Metabolic potential, ecology and presence of endohyphal bacteria is reflected in genomic diversity of Mucoromycotina.</title>
        <authorList>
            <person name="Muszewska A."/>
            <person name="Okrasinska A."/>
            <person name="Steczkiewicz K."/>
            <person name="Drgas O."/>
            <person name="Orlowska M."/>
            <person name="Perlinska-Lenart U."/>
            <person name="Aleksandrzak-Piekarczyk T."/>
            <person name="Szatraj K."/>
            <person name="Zielenkiewicz U."/>
            <person name="Pilsyk S."/>
            <person name="Malc E."/>
            <person name="Mieczkowski P."/>
            <person name="Kruszewska J.S."/>
            <person name="Biernat P."/>
            <person name="Pawlowska J."/>
        </authorList>
    </citation>
    <scope>NUCLEOTIDE SEQUENCE</scope>
    <source>
        <strain evidence="4">WA0000017839</strain>
    </source>
</reference>
<dbReference type="GO" id="GO:0005737">
    <property type="term" value="C:cytoplasm"/>
    <property type="evidence" value="ECO:0007669"/>
    <property type="project" value="UniProtKB-SubCell"/>
</dbReference>
<dbReference type="PANTHER" id="PTHR21331:SF2">
    <property type="entry name" value="BRCA1-ASSOCIATED ATM ACTIVATOR 1"/>
    <property type="match status" value="1"/>
</dbReference>
<comment type="subcellular location">
    <subcellularLocation>
        <location evidence="1">Cytoplasm</location>
    </subcellularLocation>
</comment>
<dbReference type="SUPFAM" id="SSF48371">
    <property type="entry name" value="ARM repeat"/>
    <property type="match status" value="1"/>
</dbReference>
<comment type="caution">
    <text evidence="4">The sequence shown here is derived from an EMBL/GenBank/DDBJ whole genome shotgun (WGS) entry which is preliminary data.</text>
</comment>
<keyword evidence="5" id="KW-1185">Reference proteome</keyword>
<dbReference type="PANTHER" id="PTHR21331">
    <property type="entry name" value="BRCA1-ASSOCIATED ATM ACTIVATOR 1"/>
    <property type="match status" value="1"/>
</dbReference>
<dbReference type="AlphaFoldDB" id="A0A8H7RFH8"/>
<sequence length="751" mass="85209">MDILRASSIVKALPNISKTIVDDTLYEKVLSYLTLVLSQSTDTDIQTLNEASPIFKHMKQACIDTQDQDYRVTTLCIRVLAQVIYYAPFLFTDLQENYSSLLTLITNGIKSSEGALRRASIEACRLFIHCPQGYKWLLHNTQATRVIPLALLDQSNYVVAEACQLFAALLTLDAKELLEVMDPSSFIISILDPHCDDKQVISALEFYWVMVNIQQPNTLIYLRTKKLLHGIMPLLCSVNRIIRYRVLEILSVLFSWDRDPLITLGLSDIESELDTTYEKMFFISNTMIQQAVNADDLMTAVSLLDTTFVLLGRCKEKNTPFDTLYSIYEACQAGTPLLKTDRLKNNVLQLVLRSMHTLVRILPETIHDDHFIHFFRVLDNAVFYSDPRVLKSCLDLLTTSLYTMADPNVLAQSMYSLVHVLSDDTVLLDCKSLVIVLQALDSLLAHEAVGTLVTESVSSTSATLVDALSMRFLDTEWDVRDAVIHFVGGLFQEPVNDTKVQFACTFDLPLQVFSRIHDAEPYVRASAVQVLTNMVKCKGGWDYIQEHQVSKDLAGKLPSMLYDSEAFVRRAGLDAIICLVRNRSCAGMTMEIEDSQSETSLNPVIIKKLVYDEDSDVRIRACALIEALWRLNGGEQEEKNGFIRHIRGAELLVECATDVNRVVRIEAYRVIDSILSDYPAQEKGRKRKFEHKDEFTCQFLELLNTVDRVRLKDSLDPEHLYQEAFDINADMMTQSILPTNPEDDINMLDCY</sequence>
<evidence type="ECO:0000256" key="2">
    <source>
        <dbReference type="ARBA" id="ARBA00022490"/>
    </source>
</evidence>
<dbReference type="OrthoDB" id="10057956at2759"/>
<protein>
    <submittedName>
        <fullName evidence="4">Uncharacterized protein</fullName>
    </submittedName>
</protein>
<name>A0A8H7RFH8_9FUNG</name>
<evidence type="ECO:0000313" key="4">
    <source>
        <dbReference type="EMBL" id="KAG2208681.1"/>
    </source>
</evidence>
<keyword evidence="2" id="KW-0963">Cytoplasm</keyword>